<proteinExistence type="inferred from homology"/>
<evidence type="ECO:0000256" key="5">
    <source>
        <dbReference type="ARBA" id="ARBA00022781"/>
    </source>
</evidence>
<comment type="caution">
    <text evidence="16">The sequence shown here is derived from an EMBL/GenBank/DDBJ whole genome shotgun (WGS) entry which is preliminary data.</text>
</comment>
<dbReference type="GO" id="GO:0046961">
    <property type="term" value="F:proton-transporting ATPase activity, rotational mechanism"/>
    <property type="evidence" value="ECO:0007669"/>
    <property type="project" value="TreeGrafter"/>
</dbReference>
<dbReference type="GO" id="GO:0005886">
    <property type="term" value="C:plasma membrane"/>
    <property type="evidence" value="ECO:0007669"/>
    <property type="project" value="UniProtKB-SubCell"/>
</dbReference>
<evidence type="ECO:0000256" key="3">
    <source>
        <dbReference type="ARBA" id="ARBA00022547"/>
    </source>
</evidence>
<dbReference type="AlphaFoldDB" id="A0A9D6V0C1"/>
<dbReference type="CDD" id="cd06503">
    <property type="entry name" value="ATP-synt_Fo_b"/>
    <property type="match status" value="1"/>
</dbReference>
<dbReference type="PANTHER" id="PTHR33445:SF2">
    <property type="entry name" value="ATP SYNTHASE SUBUNIT B', CHLOROPLASTIC"/>
    <property type="match status" value="1"/>
</dbReference>
<keyword evidence="6 13" id="KW-1133">Transmembrane helix</keyword>
<evidence type="ECO:0000256" key="15">
    <source>
        <dbReference type="SAM" id="Coils"/>
    </source>
</evidence>
<evidence type="ECO:0000256" key="12">
    <source>
        <dbReference type="ARBA" id="ARBA00037847"/>
    </source>
</evidence>
<keyword evidence="5 13" id="KW-0375">Hydrogen ion transport</keyword>
<dbReference type="Pfam" id="PF00430">
    <property type="entry name" value="ATP-synt_B"/>
    <property type="match status" value="1"/>
</dbReference>
<evidence type="ECO:0000256" key="6">
    <source>
        <dbReference type="ARBA" id="ARBA00022989"/>
    </source>
</evidence>
<sequence length="142" mass="16139">MIQLNFTLFIQLINFLALLFILNAILYKPILAKMREREAQIRKDREKALELEENVRLQENQHQEALAKARQTAAQEKAALIAEAKKKESAILDKARTEASRIVDDMKAAIQAEASEVRKTLKAQMTPLAESITEKILGRAVR</sequence>
<evidence type="ECO:0000256" key="7">
    <source>
        <dbReference type="ARBA" id="ARBA00023065"/>
    </source>
</evidence>
<name>A0A9D6V0C1_9BACT</name>
<dbReference type="InterPro" id="IPR050059">
    <property type="entry name" value="ATP_synthase_B_chain"/>
</dbReference>
<evidence type="ECO:0000313" key="16">
    <source>
        <dbReference type="EMBL" id="MBI5249002.1"/>
    </source>
</evidence>
<keyword evidence="13" id="KW-1003">Cell membrane</keyword>
<keyword evidence="2 13" id="KW-0813">Transport</keyword>
<keyword evidence="3 13" id="KW-0138">CF(0)</keyword>
<comment type="function">
    <text evidence="11">Component of the F(0) channel, it forms part of the peripheral stalk, linking F(1) to F(0). The b'-subunit is a diverged and duplicated form of b found in plants and photosynthetic bacteria.</text>
</comment>
<feature type="transmembrane region" description="Helical" evidence="13">
    <location>
        <begin position="6"/>
        <end position="27"/>
    </location>
</feature>
<keyword evidence="8 13" id="KW-0472">Membrane</keyword>
<dbReference type="EMBL" id="JACRDE010000169">
    <property type="protein sequence ID" value="MBI5249002.1"/>
    <property type="molecule type" value="Genomic_DNA"/>
</dbReference>
<comment type="subcellular location">
    <subcellularLocation>
        <location evidence="13">Cell membrane</location>
        <topology evidence="13">Single-pass membrane protein</topology>
    </subcellularLocation>
    <subcellularLocation>
        <location evidence="12">Endomembrane system</location>
        <topology evidence="12">Single-pass membrane protein</topology>
    </subcellularLocation>
</comment>
<comment type="similarity">
    <text evidence="1 13 14">Belongs to the ATPase B chain family.</text>
</comment>
<evidence type="ECO:0000256" key="13">
    <source>
        <dbReference type="HAMAP-Rule" id="MF_01398"/>
    </source>
</evidence>
<dbReference type="GO" id="GO:0045259">
    <property type="term" value="C:proton-transporting ATP synthase complex"/>
    <property type="evidence" value="ECO:0007669"/>
    <property type="project" value="UniProtKB-KW"/>
</dbReference>
<evidence type="ECO:0000256" key="8">
    <source>
        <dbReference type="ARBA" id="ARBA00023136"/>
    </source>
</evidence>
<comment type="subunit">
    <text evidence="13">F-type ATPases have 2 components, F(1) - the catalytic core - and F(0) - the membrane proton channel. F(1) has five subunits: alpha(3), beta(3), gamma(1), delta(1), epsilon(1). F(0) has three main subunits: a(1), b(2) and c(10-14). The alpha and beta chains form an alternating ring which encloses part of the gamma chain. F(1) is attached to F(0) by a central stalk formed by the gamma and epsilon chains, while a peripheral stalk is formed by the delta and b chains.</text>
</comment>
<dbReference type="GO" id="GO:0012505">
    <property type="term" value="C:endomembrane system"/>
    <property type="evidence" value="ECO:0007669"/>
    <property type="project" value="UniProtKB-SubCell"/>
</dbReference>
<comment type="function">
    <text evidence="10 13">F(1)F(0) ATP synthase produces ATP from ADP in the presence of a proton or sodium gradient. F-type ATPases consist of two structural domains, F(1) containing the extramembraneous catalytic core and F(0) containing the membrane proton channel, linked together by a central stalk and a peripheral stalk. During catalysis, ATP synthesis in the catalytic domain of F(1) is coupled via a rotary mechanism of the central stalk subunits to proton translocation.</text>
</comment>
<protein>
    <recommendedName>
        <fullName evidence="13">ATP synthase subunit b</fullName>
    </recommendedName>
    <alternativeName>
        <fullName evidence="13">ATP synthase F(0) sector subunit b</fullName>
    </alternativeName>
    <alternativeName>
        <fullName evidence="13">ATPase subunit I</fullName>
    </alternativeName>
    <alternativeName>
        <fullName evidence="13">F-type ATPase subunit b</fullName>
        <shortName evidence="13">F-ATPase subunit b</shortName>
    </alternativeName>
</protein>
<dbReference type="Proteomes" id="UP000807825">
    <property type="component" value="Unassembled WGS sequence"/>
</dbReference>
<dbReference type="PANTHER" id="PTHR33445">
    <property type="entry name" value="ATP SYNTHASE SUBUNIT B', CHLOROPLASTIC"/>
    <property type="match status" value="1"/>
</dbReference>
<keyword evidence="7 13" id="KW-0406">Ion transport</keyword>
<reference evidence="16" key="1">
    <citation type="submission" date="2020-07" db="EMBL/GenBank/DDBJ databases">
        <title>Huge and variable diversity of episymbiotic CPR bacteria and DPANN archaea in groundwater ecosystems.</title>
        <authorList>
            <person name="He C.Y."/>
            <person name="Keren R."/>
            <person name="Whittaker M."/>
            <person name="Farag I.F."/>
            <person name="Doudna J."/>
            <person name="Cate J.H.D."/>
            <person name="Banfield J.F."/>
        </authorList>
    </citation>
    <scope>NUCLEOTIDE SEQUENCE</scope>
    <source>
        <strain evidence="16">NC_groundwater_1664_Pr3_B-0.1um_52_9</strain>
    </source>
</reference>
<dbReference type="InterPro" id="IPR002146">
    <property type="entry name" value="ATP_synth_b/b'su_bac/chlpt"/>
</dbReference>
<feature type="coiled-coil region" evidence="15">
    <location>
        <begin position="31"/>
        <end position="68"/>
    </location>
</feature>
<evidence type="ECO:0000256" key="4">
    <source>
        <dbReference type="ARBA" id="ARBA00022692"/>
    </source>
</evidence>
<dbReference type="GO" id="GO:0046933">
    <property type="term" value="F:proton-transporting ATP synthase activity, rotational mechanism"/>
    <property type="evidence" value="ECO:0007669"/>
    <property type="project" value="UniProtKB-UniRule"/>
</dbReference>
<organism evidence="16 17">
    <name type="scientific">Desulfomonile tiedjei</name>
    <dbReference type="NCBI Taxonomy" id="2358"/>
    <lineage>
        <taxon>Bacteria</taxon>
        <taxon>Pseudomonadati</taxon>
        <taxon>Thermodesulfobacteriota</taxon>
        <taxon>Desulfomonilia</taxon>
        <taxon>Desulfomonilales</taxon>
        <taxon>Desulfomonilaceae</taxon>
        <taxon>Desulfomonile</taxon>
    </lineage>
</organism>
<evidence type="ECO:0000256" key="1">
    <source>
        <dbReference type="ARBA" id="ARBA00005513"/>
    </source>
</evidence>
<dbReference type="HAMAP" id="MF_01398">
    <property type="entry name" value="ATP_synth_b_bprime"/>
    <property type="match status" value="1"/>
</dbReference>
<accession>A0A9D6V0C1</accession>
<keyword evidence="4 13" id="KW-0812">Transmembrane</keyword>
<keyword evidence="15" id="KW-0175">Coiled coil</keyword>
<gene>
    <name evidence="13" type="primary">atpF</name>
    <name evidence="16" type="ORF">HY912_05855</name>
</gene>
<evidence type="ECO:0000256" key="2">
    <source>
        <dbReference type="ARBA" id="ARBA00022448"/>
    </source>
</evidence>
<keyword evidence="9 13" id="KW-0066">ATP synthesis</keyword>
<evidence type="ECO:0000256" key="9">
    <source>
        <dbReference type="ARBA" id="ARBA00023310"/>
    </source>
</evidence>
<evidence type="ECO:0000256" key="11">
    <source>
        <dbReference type="ARBA" id="ARBA00025614"/>
    </source>
</evidence>
<evidence type="ECO:0000256" key="10">
    <source>
        <dbReference type="ARBA" id="ARBA00025198"/>
    </source>
</evidence>
<evidence type="ECO:0000313" key="17">
    <source>
        <dbReference type="Proteomes" id="UP000807825"/>
    </source>
</evidence>
<evidence type="ECO:0000256" key="14">
    <source>
        <dbReference type="RuleBase" id="RU003848"/>
    </source>
</evidence>